<evidence type="ECO:0000256" key="1">
    <source>
        <dbReference type="ARBA" id="ARBA00023125"/>
    </source>
</evidence>
<feature type="compositionally biased region" description="Low complexity" evidence="2">
    <location>
        <begin position="1775"/>
        <end position="1786"/>
    </location>
</feature>
<dbReference type="InterPro" id="IPR050863">
    <property type="entry name" value="CenT-Element_Derived"/>
</dbReference>
<gene>
    <name evidence="4" type="ORF">Forpi1262_v016418</name>
</gene>
<dbReference type="PANTHER" id="PTHR19303">
    <property type="entry name" value="TRANSPOSON"/>
    <property type="match status" value="1"/>
</dbReference>
<dbReference type="InterPro" id="IPR004875">
    <property type="entry name" value="DDE_SF_endonuclease_dom"/>
</dbReference>
<dbReference type="GO" id="GO:0003677">
    <property type="term" value="F:DNA binding"/>
    <property type="evidence" value="ECO:0007669"/>
    <property type="project" value="UniProtKB-KW"/>
</dbReference>
<dbReference type="PROSITE" id="PS51253">
    <property type="entry name" value="HTH_CENPB"/>
    <property type="match status" value="1"/>
</dbReference>
<dbReference type="InterPro" id="IPR022698">
    <property type="entry name" value="OrsD"/>
</dbReference>
<dbReference type="Pfam" id="PF03184">
    <property type="entry name" value="DDE_1"/>
    <property type="match status" value="1"/>
</dbReference>
<organism evidence="4 5">
    <name type="scientific">Fusarium oxysporum f. sp. raphani</name>
    <dbReference type="NCBI Taxonomy" id="96318"/>
    <lineage>
        <taxon>Eukaryota</taxon>
        <taxon>Fungi</taxon>
        <taxon>Dikarya</taxon>
        <taxon>Ascomycota</taxon>
        <taxon>Pezizomycotina</taxon>
        <taxon>Sordariomycetes</taxon>
        <taxon>Hypocreomycetidae</taxon>
        <taxon>Hypocreales</taxon>
        <taxon>Nectriaceae</taxon>
        <taxon>Fusarium</taxon>
        <taxon>Fusarium oxysporum species complex</taxon>
    </lineage>
</organism>
<dbReference type="InterPro" id="IPR006600">
    <property type="entry name" value="HTH_CenpB_DNA-bd_dom"/>
</dbReference>
<dbReference type="PANTHER" id="PTHR19303:SF74">
    <property type="entry name" value="POGO TRANSPOSABLE ELEMENT WITH KRAB DOMAIN"/>
    <property type="match status" value="1"/>
</dbReference>
<protein>
    <recommendedName>
        <fullName evidence="3">HTH CENPB-type domain-containing protein</fullName>
    </recommendedName>
</protein>
<comment type="caution">
    <text evidence="4">The sequence shown here is derived from an EMBL/GenBank/DDBJ whole genome shotgun (WGS) entry which is preliminary data.</text>
</comment>
<reference evidence="4" key="1">
    <citation type="submission" date="2021-04" db="EMBL/GenBank/DDBJ databases">
        <title>First draft genome resource for Brassicaceae pathogens Fusarium oxysporum f. sp. raphani and Fusarium oxysporum f. sp. rapae.</title>
        <authorList>
            <person name="Asai S."/>
        </authorList>
    </citation>
    <scope>NUCLEOTIDE SEQUENCE</scope>
    <source>
        <strain evidence="4">Tf1262</strain>
    </source>
</reference>
<evidence type="ECO:0000313" key="5">
    <source>
        <dbReference type="Proteomes" id="UP000693942"/>
    </source>
</evidence>
<dbReference type="Pfam" id="PF12013">
    <property type="entry name" value="OrsD"/>
    <property type="match status" value="1"/>
</dbReference>
<accession>A0A8J5P502</accession>
<keyword evidence="1" id="KW-0238">DNA-binding</keyword>
<dbReference type="GO" id="GO:0005634">
    <property type="term" value="C:nucleus"/>
    <property type="evidence" value="ECO:0007669"/>
    <property type="project" value="TreeGrafter"/>
</dbReference>
<name>A0A8J5P502_FUSOX</name>
<feature type="region of interest" description="Disordered" evidence="2">
    <location>
        <begin position="1773"/>
        <end position="1793"/>
    </location>
</feature>
<dbReference type="EMBL" id="JAELUR010000019">
    <property type="protein sequence ID" value="KAG7418705.1"/>
    <property type="molecule type" value="Genomic_DNA"/>
</dbReference>
<evidence type="ECO:0000313" key="4">
    <source>
        <dbReference type="EMBL" id="KAG7418705.1"/>
    </source>
</evidence>
<sequence length="1852" mass="211211">MLVYFSAVRGLSTPNGNEYLQPHRFTPILARLIYCSRLVFLEAVLPHFSRIYGGIARPPRHGLLRRLNAARREYMCDGTLSPMGEFLSLLSYGNALRRPQGSTFRFHWSDDGEVLSWNGNQRLSMVDFRGLACKVLRSVTASCSRLMYDWEPTHIDLSLIRDNLSTTTPGYSFVSDPVNQLTDAYPELLLRACISPVDGLLQEQGQNQSTWDAKAARAYLEAHDDHLKGLMVLCNFDGGQCARITELLTLECFNTASRERGIGLWDGKMCSIIRHHKARLATNNEFYVVRFFSKPVSRLIFQYLVYIRPVAITILLKYFDIEHTNALLFSPLSQIGQKSTTPWTASTFTKELRRHCSAATGITSGIGVQMYRQISIAITERHVHAAAARFNRFGDTTGTAGHEVAYAWQSGHRPMQRHTTYGLDGAFPDHLQPALLRAYERVSASWQNFLRGCDKSGEPRSIPVEADRAQLNYASTHHSLTPSQKRPFISDLEESPSNNKRLRLIPDLSSVRGTMSTEAIAQPSSEESLVIGIEEDVNSFTCDYMSRPSPEGDDKAAEPISDDAPLRIGPFVHVVELNLVICLDCKTAILARQVKAHLVDPLHRQHLTLKERRNISNQILEIPNILKDTDDLQHWKFPPPEAEPVPYLEPPLHNGLGCNSCRYIGRDLRRIREHYRQEHSDVLERSNPVDLSRLDQQSDLWRNDVTYQHEERSNSPWRTGVCYQRLFSSGPGSELFEVARGLNLEQSRAQDDESQAALQRAIDAFQSKGKDIRSREAERIDEENNFTAPNPWLRRLGSAVHLKDFSGKKDFLRGLIAMEYEVDPDDPDKSDDAQLRFTHIAFDRLVNHTFIRQQSAYNVMMEHADDLTDAWKENGGDPEAPEIVRLLDLLETAVLELYISVLDHFTKDTEYDSVLVSFFTVLSVRADGTWEGYEGFTPKLSAIMAISRLCIIKYAVDQRAKTIKQKMQQGQSQEEAEENSPSHFALISEMTRRFMVGGGEGWETTPTQFIIRLRNFGMAAQNNTAAHGSVSWDKGREELIYKGIRLSVLDVQAMMSCIMHSSANLRAAQAVVSSRLRLQSGRSRDAARPLTLRQAEDRFRGSKRATMARIVKKLEAANTLRVEDLPDQQGGRPRLLTEEEEEAIVAFVIWMQRSGLPASKYEVEDAANTLRRRRDPDAKPVSRMWYRRFCDDHPELDKSILKAKEAVRVEYEEAGVEETKQWFQRLSEVITNYELGASECWNADQAGVRVGILRERVECLIVRTQKKSSTEVFSPADRESCTVIGTGNAAGDTTPPWLIFKSFPTLEWAQIEGDSQMRFAQSDTAFSNAEITLQWAKHLNRYSWEKSATVQRRGLDFEQYFGCNEHLQQPGNAFREYDLPPNHETIEEEGPVWRLLVIDGFTGHGSFAFREYCMKFHILVAFLLPHSTHILQPMDIGVFQYLKNSHQRKLREALRKGKLTFNRRDFAGAFQEIFNEGFTAAHIISGFEKSGIFPPTDRPAVEYLLKKKLKTKKTIDPAFFSLLPSESRFSTASATAQHIRDRYHDILSSPTRQGLKHVQNIVHEAILLEDHIKRHVGDRRSRIEKRYHERKRGKRARGAPDYINTISLQELREQQDEYITESQKKSIRSEIRQQRSQLIRELEALKQEWRDNKEVIVEGIAKKLQFKKWLEVTGKKNDYLSMDTQRSAMTEALNEVTDGFMIDTQHPPDLRESIRNAAFAAKPLEAVDFSLLPHSDDSVAFHFTRPEETPCPSDFSSNSEVVMPSSPPCLPDYESLPQSSLPSAPSTPCPSQHQIQYRKSIRDLIQRERQVAEATVTREEEQNASHFSREIVPQVRLNWLPPQSYPSISYSQ</sequence>
<evidence type="ECO:0000259" key="3">
    <source>
        <dbReference type="PROSITE" id="PS51253"/>
    </source>
</evidence>
<dbReference type="Proteomes" id="UP000693942">
    <property type="component" value="Unassembled WGS sequence"/>
</dbReference>
<proteinExistence type="predicted"/>
<evidence type="ECO:0000256" key="2">
    <source>
        <dbReference type="SAM" id="MobiDB-lite"/>
    </source>
</evidence>
<feature type="domain" description="HTH CENPB-type" evidence="3">
    <location>
        <begin position="1128"/>
        <end position="1199"/>
    </location>
</feature>